<keyword evidence="2" id="KW-1185">Reference proteome</keyword>
<evidence type="ECO:0000313" key="1">
    <source>
        <dbReference type="EnsemblMetazoa" id="GAUT003433-PA"/>
    </source>
</evidence>
<dbReference type="AlphaFoldDB" id="A0A1A9UFS1"/>
<proteinExistence type="predicted"/>
<dbReference type="EnsemblMetazoa" id="GAUT003433-RA">
    <property type="protein sequence ID" value="GAUT003433-PA"/>
    <property type="gene ID" value="GAUT003433"/>
</dbReference>
<dbReference type="Proteomes" id="UP000078200">
    <property type="component" value="Unassembled WGS sequence"/>
</dbReference>
<evidence type="ECO:0000313" key="2">
    <source>
        <dbReference type="Proteomes" id="UP000078200"/>
    </source>
</evidence>
<sequence>MVCIQQTRCTCHPRGTRALRQVFNSSSGVSGTRIPSITGTKEPSATFDWLGDVLSIKFGVFADVVIGVKEFKFEYLLGEFIAFPMLSIASLFTTVDDEITIGSGRRSDLYCVGCRRSTRRVSIGDVKYISSEKRCGEN</sequence>
<name>A0A1A9UFS1_GLOAU</name>
<accession>A0A1A9UFS1</accession>
<protein>
    <submittedName>
        <fullName evidence="1">Uncharacterized protein</fullName>
    </submittedName>
</protein>
<organism evidence="1 2">
    <name type="scientific">Glossina austeni</name>
    <name type="common">Savannah tsetse fly</name>
    <dbReference type="NCBI Taxonomy" id="7395"/>
    <lineage>
        <taxon>Eukaryota</taxon>
        <taxon>Metazoa</taxon>
        <taxon>Ecdysozoa</taxon>
        <taxon>Arthropoda</taxon>
        <taxon>Hexapoda</taxon>
        <taxon>Insecta</taxon>
        <taxon>Pterygota</taxon>
        <taxon>Neoptera</taxon>
        <taxon>Endopterygota</taxon>
        <taxon>Diptera</taxon>
        <taxon>Brachycera</taxon>
        <taxon>Muscomorpha</taxon>
        <taxon>Hippoboscoidea</taxon>
        <taxon>Glossinidae</taxon>
        <taxon>Glossina</taxon>
    </lineage>
</organism>
<reference evidence="1" key="1">
    <citation type="submission" date="2020-05" db="UniProtKB">
        <authorList>
            <consortium name="EnsemblMetazoa"/>
        </authorList>
    </citation>
    <scope>IDENTIFICATION</scope>
    <source>
        <strain evidence="1">TTRI</strain>
    </source>
</reference>
<dbReference type="VEuPathDB" id="VectorBase:GAUT003433"/>